<organism evidence="2 3">
    <name type="scientific">Roridomyces roridus</name>
    <dbReference type="NCBI Taxonomy" id="1738132"/>
    <lineage>
        <taxon>Eukaryota</taxon>
        <taxon>Fungi</taxon>
        <taxon>Dikarya</taxon>
        <taxon>Basidiomycota</taxon>
        <taxon>Agaricomycotina</taxon>
        <taxon>Agaricomycetes</taxon>
        <taxon>Agaricomycetidae</taxon>
        <taxon>Agaricales</taxon>
        <taxon>Marasmiineae</taxon>
        <taxon>Mycenaceae</taxon>
        <taxon>Roridomyces</taxon>
    </lineage>
</organism>
<name>A0AAD7C8C4_9AGAR</name>
<protein>
    <recommendedName>
        <fullName evidence="4">Cell wall protein</fullName>
    </recommendedName>
</protein>
<proteinExistence type="predicted"/>
<comment type="caution">
    <text evidence="2">The sequence shown here is derived from an EMBL/GenBank/DDBJ whole genome shotgun (WGS) entry which is preliminary data.</text>
</comment>
<reference evidence="2" key="1">
    <citation type="submission" date="2023-03" db="EMBL/GenBank/DDBJ databases">
        <title>Massive genome expansion in bonnet fungi (Mycena s.s.) driven by repeated elements and novel gene families across ecological guilds.</title>
        <authorList>
            <consortium name="Lawrence Berkeley National Laboratory"/>
            <person name="Harder C.B."/>
            <person name="Miyauchi S."/>
            <person name="Viragh M."/>
            <person name="Kuo A."/>
            <person name="Thoen E."/>
            <person name="Andreopoulos B."/>
            <person name="Lu D."/>
            <person name="Skrede I."/>
            <person name="Drula E."/>
            <person name="Henrissat B."/>
            <person name="Morin E."/>
            <person name="Kohler A."/>
            <person name="Barry K."/>
            <person name="LaButti K."/>
            <person name="Morin E."/>
            <person name="Salamov A."/>
            <person name="Lipzen A."/>
            <person name="Mereny Z."/>
            <person name="Hegedus B."/>
            <person name="Baldrian P."/>
            <person name="Stursova M."/>
            <person name="Weitz H."/>
            <person name="Taylor A."/>
            <person name="Grigoriev I.V."/>
            <person name="Nagy L.G."/>
            <person name="Martin F."/>
            <person name="Kauserud H."/>
        </authorList>
    </citation>
    <scope>NUCLEOTIDE SEQUENCE</scope>
    <source>
        <strain evidence="2">9284</strain>
    </source>
</reference>
<sequence>MARFSSILFTVYIAACSLAAPTNMQRRQTGDLQCNLARLQLISDVSSASTLLNQLQSNSTLALSTTTAVAVAQAGLNSVNDGVQSILGAVLMGQTAPADSRTQVEDGLNQALAAVSNITEPSATMTAMAVADKLLDAGKAGDVVLAGCK</sequence>
<feature type="signal peptide" evidence="1">
    <location>
        <begin position="1"/>
        <end position="19"/>
    </location>
</feature>
<evidence type="ECO:0008006" key="4">
    <source>
        <dbReference type="Google" id="ProtNLM"/>
    </source>
</evidence>
<dbReference type="AlphaFoldDB" id="A0AAD7C8C4"/>
<accession>A0AAD7C8C4</accession>
<dbReference type="Proteomes" id="UP001221142">
    <property type="component" value="Unassembled WGS sequence"/>
</dbReference>
<evidence type="ECO:0000313" key="3">
    <source>
        <dbReference type="Proteomes" id="UP001221142"/>
    </source>
</evidence>
<keyword evidence="1" id="KW-0732">Signal</keyword>
<evidence type="ECO:0000256" key="1">
    <source>
        <dbReference type="SAM" id="SignalP"/>
    </source>
</evidence>
<gene>
    <name evidence="2" type="ORF">FB45DRAFT_862865</name>
</gene>
<dbReference type="EMBL" id="JARKIF010000004">
    <property type="protein sequence ID" value="KAJ7641768.1"/>
    <property type="molecule type" value="Genomic_DNA"/>
</dbReference>
<keyword evidence="3" id="KW-1185">Reference proteome</keyword>
<feature type="chain" id="PRO_5042128220" description="Cell wall protein" evidence="1">
    <location>
        <begin position="20"/>
        <end position="149"/>
    </location>
</feature>
<evidence type="ECO:0000313" key="2">
    <source>
        <dbReference type="EMBL" id="KAJ7641768.1"/>
    </source>
</evidence>